<accession>A0A0L0G6F0</accession>
<dbReference type="RefSeq" id="XP_014158487.1">
    <property type="nucleotide sequence ID" value="XM_014303012.1"/>
</dbReference>
<name>A0A0L0G6F0_9EUKA</name>
<evidence type="ECO:0000313" key="5">
    <source>
        <dbReference type="Proteomes" id="UP000054560"/>
    </source>
</evidence>
<feature type="domain" description="Mon2/Sec7/BIG1-like HDS" evidence="2">
    <location>
        <begin position="13"/>
        <end position="95"/>
    </location>
</feature>
<dbReference type="InterPro" id="IPR011989">
    <property type="entry name" value="ARM-like"/>
</dbReference>
<dbReference type="Pfam" id="PF09324">
    <property type="entry name" value="Sec7-like_HDS"/>
    <property type="match status" value="1"/>
</dbReference>
<evidence type="ECO:0000259" key="3">
    <source>
        <dbReference type="Pfam" id="PF20252"/>
    </source>
</evidence>
<gene>
    <name evidence="4" type="ORF">SARC_03204</name>
</gene>
<dbReference type="EMBL" id="KQ241754">
    <property type="protein sequence ID" value="KNC84585.1"/>
    <property type="molecule type" value="Genomic_DNA"/>
</dbReference>
<dbReference type="eggNOG" id="KOG0929">
    <property type="taxonomic scope" value="Eukaryota"/>
</dbReference>
<feature type="region of interest" description="Disordered" evidence="1">
    <location>
        <begin position="385"/>
        <end position="456"/>
    </location>
</feature>
<dbReference type="PANTHER" id="PTHR10663">
    <property type="entry name" value="GUANYL-NUCLEOTIDE EXCHANGE FACTOR"/>
    <property type="match status" value="1"/>
</dbReference>
<dbReference type="Pfam" id="PF20252">
    <property type="entry name" value="BIG2_C"/>
    <property type="match status" value="1"/>
</dbReference>
<dbReference type="SUPFAM" id="SSF48371">
    <property type="entry name" value="ARM repeat"/>
    <property type="match status" value="1"/>
</dbReference>
<dbReference type="PANTHER" id="PTHR10663:SF375">
    <property type="entry name" value="LD29171P"/>
    <property type="match status" value="1"/>
</dbReference>
<evidence type="ECO:0000256" key="1">
    <source>
        <dbReference type="SAM" id="MobiDB-lite"/>
    </source>
</evidence>
<dbReference type="Gene3D" id="1.25.10.10">
    <property type="entry name" value="Leucine-rich Repeat Variant"/>
    <property type="match status" value="1"/>
</dbReference>
<evidence type="ECO:0000259" key="2">
    <source>
        <dbReference type="Pfam" id="PF09324"/>
    </source>
</evidence>
<evidence type="ECO:0000313" key="4">
    <source>
        <dbReference type="EMBL" id="KNC84585.1"/>
    </source>
</evidence>
<proteinExistence type="predicted"/>
<dbReference type="STRING" id="667725.A0A0L0G6F0"/>
<dbReference type="InterPro" id="IPR046455">
    <property type="entry name" value="Sec7/BIG1-like_C"/>
</dbReference>
<keyword evidence="5" id="KW-1185">Reference proteome</keyword>
<dbReference type="InterPro" id="IPR016024">
    <property type="entry name" value="ARM-type_fold"/>
</dbReference>
<reference evidence="4 5" key="1">
    <citation type="submission" date="2011-02" db="EMBL/GenBank/DDBJ databases">
        <title>The Genome Sequence of Sphaeroforma arctica JP610.</title>
        <authorList>
            <consortium name="The Broad Institute Genome Sequencing Platform"/>
            <person name="Russ C."/>
            <person name="Cuomo C."/>
            <person name="Young S.K."/>
            <person name="Zeng Q."/>
            <person name="Gargeya S."/>
            <person name="Alvarado L."/>
            <person name="Berlin A."/>
            <person name="Chapman S.B."/>
            <person name="Chen Z."/>
            <person name="Freedman E."/>
            <person name="Gellesch M."/>
            <person name="Goldberg J."/>
            <person name="Griggs A."/>
            <person name="Gujja S."/>
            <person name="Heilman E."/>
            <person name="Heiman D."/>
            <person name="Howarth C."/>
            <person name="Mehta T."/>
            <person name="Neiman D."/>
            <person name="Pearson M."/>
            <person name="Roberts A."/>
            <person name="Saif S."/>
            <person name="Shea T."/>
            <person name="Shenoy N."/>
            <person name="Sisk P."/>
            <person name="Stolte C."/>
            <person name="Sykes S."/>
            <person name="White J."/>
            <person name="Yandava C."/>
            <person name="Burger G."/>
            <person name="Gray M.W."/>
            <person name="Holland P.W.H."/>
            <person name="King N."/>
            <person name="Lang F.B.F."/>
            <person name="Roger A.J."/>
            <person name="Ruiz-Trillo I."/>
            <person name="Haas B."/>
            <person name="Nusbaum C."/>
            <person name="Birren B."/>
        </authorList>
    </citation>
    <scope>NUCLEOTIDE SEQUENCE [LARGE SCALE GENOMIC DNA]</scope>
    <source>
        <strain evidence="4 5">JP610</strain>
    </source>
</reference>
<feature type="domain" description="Sec7/BIG1-like C-terminal" evidence="3">
    <location>
        <begin position="354"/>
        <end position="613"/>
    </location>
</feature>
<dbReference type="GeneID" id="25903708"/>
<dbReference type="InterPro" id="IPR015403">
    <property type="entry name" value="Mon2/Sec7/BIG1-like_HDS"/>
</dbReference>
<feature type="compositionally biased region" description="Low complexity" evidence="1">
    <location>
        <begin position="405"/>
        <end position="419"/>
    </location>
</feature>
<dbReference type="AlphaFoldDB" id="A0A0L0G6F0"/>
<organism evidence="4 5">
    <name type="scientific">Sphaeroforma arctica JP610</name>
    <dbReference type="NCBI Taxonomy" id="667725"/>
    <lineage>
        <taxon>Eukaryota</taxon>
        <taxon>Ichthyosporea</taxon>
        <taxon>Ichthyophonida</taxon>
        <taxon>Sphaeroforma</taxon>
    </lineage>
</organism>
<dbReference type="Proteomes" id="UP000054560">
    <property type="component" value="Unassembled WGS sequence"/>
</dbReference>
<dbReference type="OrthoDB" id="18431at2759"/>
<sequence>MFAVDSLRQLAMKFLERPELAHFHFQKEFLKPFEFIMAHNANPDMRDMVVRCISQMVSSKAQNIRSGWKNIFVVCSAAAGDDSSAIVTLAFNTTKSVIRTYTDLFVGTAFVDSINCLVEFACNQHFPNIAMEAIDRIHECAERMAQEHSFGDEFDDAAWVSGWFPILFGLHSVMSRTSLDIRTRALTILFEILKSHGKKFRSDNWKEILQILFRLFDDQKLPERKHERIAWLNTTCNHALFAIVELFTLYMDQLEPMLAAFYGTLRWCIDQDNEQIARSATQCLQVLVLSNGHLFTSASWDATANAVKSLFEGSTPRGLVSFNATLQAQHDREGVPKDSQRQGLDFNSIIIKCVVQLEMIQAVENIVLHESGVQAQADFATRQALQMKTSSEPQDKDNKGGAGTAGATAEASTDTDANTGGNADVPTSIQGSNKEELAQDETVEEPQEKDKPEAGMYTYLDPNQLKILLDCLRDSHEFAKGFNNDQRLRTSLWKAGFMKQLPNLLKQETSSLHASLGILFRIYDDVSREEMWTNVESRLYQFGNQIMELFVHLQSDKQRAIWSPVLVLILTKVLGFNDDRFARHVGQYYSNLSEMMALDMRPELRSILRDVFRRIGNQFFIMSQQASENAKA</sequence>
<protein>
    <submittedName>
        <fullName evidence="4">Uncharacterized protein</fullName>
    </submittedName>
</protein>